<evidence type="ECO:0000313" key="4">
    <source>
        <dbReference type="Proteomes" id="UP000799436"/>
    </source>
</evidence>
<sequence>MNPTTTTTTTTTTQPAMADYDDEPDRGMLRNLLHLVHICIVLAVETARGYWLWMREKAMCTRGGGRAAGRRGGEEEEGEDEKKEKKKQKKKSPS</sequence>
<keyword evidence="2" id="KW-0812">Transmembrane</keyword>
<feature type="region of interest" description="Disordered" evidence="1">
    <location>
        <begin position="1"/>
        <end position="23"/>
    </location>
</feature>
<keyword evidence="2" id="KW-1133">Transmembrane helix</keyword>
<protein>
    <submittedName>
        <fullName evidence="3">Uncharacterized protein</fullName>
    </submittedName>
</protein>
<evidence type="ECO:0000256" key="1">
    <source>
        <dbReference type="SAM" id="MobiDB-lite"/>
    </source>
</evidence>
<evidence type="ECO:0000256" key="2">
    <source>
        <dbReference type="SAM" id="Phobius"/>
    </source>
</evidence>
<dbReference type="AlphaFoldDB" id="A0A6G1LN89"/>
<dbReference type="EMBL" id="ML995809">
    <property type="protein sequence ID" value="KAF2773898.1"/>
    <property type="molecule type" value="Genomic_DNA"/>
</dbReference>
<keyword evidence="4" id="KW-1185">Reference proteome</keyword>
<name>A0A6G1LN89_9PEZI</name>
<organism evidence="3 4">
    <name type="scientific">Teratosphaeria nubilosa</name>
    <dbReference type="NCBI Taxonomy" id="161662"/>
    <lineage>
        <taxon>Eukaryota</taxon>
        <taxon>Fungi</taxon>
        <taxon>Dikarya</taxon>
        <taxon>Ascomycota</taxon>
        <taxon>Pezizomycotina</taxon>
        <taxon>Dothideomycetes</taxon>
        <taxon>Dothideomycetidae</taxon>
        <taxon>Mycosphaerellales</taxon>
        <taxon>Teratosphaeriaceae</taxon>
        <taxon>Teratosphaeria</taxon>
    </lineage>
</organism>
<keyword evidence="2" id="KW-0472">Membrane</keyword>
<feature type="compositionally biased region" description="Low complexity" evidence="1">
    <location>
        <begin position="1"/>
        <end position="13"/>
    </location>
</feature>
<feature type="compositionally biased region" description="Basic residues" evidence="1">
    <location>
        <begin position="84"/>
        <end position="94"/>
    </location>
</feature>
<dbReference type="Proteomes" id="UP000799436">
    <property type="component" value="Unassembled WGS sequence"/>
</dbReference>
<feature type="region of interest" description="Disordered" evidence="1">
    <location>
        <begin position="61"/>
        <end position="94"/>
    </location>
</feature>
<reference evidence="3" key="1">
    <citation type="journal article" date="2020" name="Stud. Mycol.">
        <title>101 Dothideomycetes genomes: a test case for predicting lifestyles and emergence of pathogens.</title>
        <authorList>
            <person name="Haridas S."/>
            <person name="Albert R."/>
            <person name="Binder M."/>
            <person name="Bloem J."/>
            <person name="Labutti K."/>
            <person name="Salamov A."/>
            <person name="Andreopoulos B."/>
            <person name="Baker S."/>
            <person name="Barry K."/>
            <person name="Bills G."/>
            <person name="Bluhm B."/>
            <person name="Cannon C."/>
            <person name="Castanera R."/>
            <person name="Culley D."/>
            <person name="Daum C."/>
            <person name="Ezra D."/>
            <person name="Gonzalez J."/>
            <person name="Henrissat B."/>
            <person name="Kuo A."/>
            <person name="Liang C."/>
            <person name="Lipzen A."/>
            <person name="Lutzoni F."/>
            <person name="Magnuson J."/>
            <person name="Mondo S."/>
            <person name="Nolan M."/>
            <person name="Ohm R."/>
            <person name="Pangilinan J."/>
            <person name="Park H.-J."/>
            <person name="Ramirez L."/>
            <person name="Alfaro M."/>
            <person name="Sun H."/>
            <person name="Tritt A."/>
            <person name="Yoshinaga Y."/>
            <person name="Zwiers L.-H."/>
            <person name="Turgeon B."/>
            <person name="Goodwin S."/>
            <person name="Spatafora J."/>
            <person name="Crous P."/>
            <person name="Grigoriev I."/>
        </authorList>
    </citation>
    <scope>NUCLEOTIDE SEQUENCE</scope>
    <source>
        <strain evidence="3">CBS 116005</strain>
    </source>
</reference>
<feature type="transmembrane region" description="Helical" evidence="2">
    <location>
        <begin position="32"/>
        <end position="53"/>
    </location>
</feature>
<evidence type="ECO:0000313" key="3">
    <source>
        <dbReference type="EMBL" id="KAF2773898.1"/>
    </source>
</evidence>
<accession>A0A6G1LN89</accession>
<proteinExistence type="predicted"/>
<gene>
    <name evidence="3" type="ORF">EJ03DRAFT_347298</name>
</gene>